<reference evidence="1 2" key="1">
    <citation type="submission" date="2016-04" db="EMBL/GenBank/DDBJ databases">
        <title>ATOL: Assembling a taxonomically balanced genome-scale reconstruction of the evolutionary history of the Enterobacteriaceae.</title>
        <authorList>
            <person name="Plunkett G.III."/>
            <person name="Neeno-Eckwall E.C."/>
            <person name="Glasner J.D."/>
            <person name="Perna N.T."/>
        </authorList>
    </citation>
    <scope>NUCLEOTIDE SEQUENCE [LARGE SCALE GENOMIC DNA]</scope>
    <source>
        <strain evidence="1 2">ATCC 700826</strain>
    </source>
</reference>
<proteinExistence type="predicted"/>
<evidence type="ECO:0000313" key="2">
    <source>
        <dbReference type="Proteomes" id="UP000078250"/>
    </source>
</evidence>
<keyword evidence="2" id="KW-1185">Reference proteome</keyword>
<dbReference type="AlphaFoldDB" id="A0AAJ3LV46"/>
<gene>
    <name evidence="1" type="ORF">M997_0326</name>
</gene>
<name>A0AAJ3LV46_PROHU</name>
<sequence length="97" mass="11087">MEAKLIAGTLDLACSQLPVPEPLKGIALAEERLMLAIPTQNIAVLEIDYHPLHYVEKLRLIKLMAEKGRRFYQQIDNFLTYHQVTPCVLQQSQNIQT</sequence>
<comment type="caution">
    <text evidence="1">The sequence shown here is derived from an EMBL/GenBank/DDBJ whole genome shotgun (WGS) entry which is preliminary data.</text>
</comment>
<protein>
    <submittedName>
        <fullName evidence="1">LysR family transcriptional regulator</fullName>
    </submittedName>
</protein>
<evidence type="ECO:0000313" key="1">
    <source>
        <dbReference type="EMBL" id="OAT50544.1"/>
    </source>
</evidence>
<dbReference type="EMBL" id="LXEV01000006">
    <property type="protein sequence ID" value="OAT50544.1"/>
    <property type="molecule type" value="Genomic_DNA"/>
</dbReference>
<dbReference type="Proteomes" id="UP000078250">
    <property type="component" value="Unassembled WGS sequence"/>
</dbReference>
<dbReference type="Gene3D" id="3.40.190.10">
    <property type="entry name" value="Periplasmic binding protein-like II"/>
    <property type="match status" value="2"/>
</dbReference>
<organism evidence="1 2">
    <name type="scientific">Proteus hauseri ATCC 700826</name>
    <dbReference type="NCBI Taxonomy" id="1354271"/>
    <lineage>
        <taxon>Bacteria</taxon>
        <taxon>Pseudomonadati</taxon>
        <taxon>Pseudomonadota</taxon>
        <taxon>Gammaproteobacteria</taxon>
        <taxon>Enterobacterales</taxon>
        <taxon>Morganellaceae</taxon>
        <taxon>Proteus</taxon>
    </lineage>
</organism>
<accession>A0AAJ3LV46</accession>